<proteinExistence type="predicted"/>
<sequence length="158" mass="17654">MQVTGLIMWAERWITKNARAQGMLNVFVVEMWDIKLTITDAQLEGNSAENVMGQDISRLYRRQNSGRGRGAGGMRRPDSRRRSGGHHHIRQVEAKDKQSGDCEYAFGIPDYSNVSSDGKISVEIGGKFVTRTSLKVTSEELSLDSATIERNCPCYGRV</sequence>
<dbReference type="EMBL" id="RCHS01001562">
    <property type="protein sequence ID" value="RMX52854.1"/>
    <property type="molecule type" value="Genomic_DNA"/>
</dbReference>
<evidence type="ECO:0000313" key="3">
    <source>
        <dbReference type="Proteomes" id="UP000275408"/>
    </source>
</evidence>
<organism evidence="2 3">
    <name type="scientific">Pocillopora damicornis</name>
    <name type="common">Cauliflower coral</name>
    <name type="synonym">Millepora damicornis</name>
    <dbReference type="NCBI Taxonomy" id="46731"/>
    <lineage>
        <taxon>Eukaryota</taxon>
        <taxon>Metazoa</taxon>
        <taxon>Cnidaria</taxon>
        <taxon>Anthozoa</taxon>
        <taxon>Hexacorallia</taxon>
        <taxon>Scleractinia</taxon>
        <taxon>Astrocoeniina</taxon>
        <taxon>Pocilloporidae</taxon>
        <taxon>Pocillopora</taxon>
    </lineage>
</organism>
<protein>
    <submittedName>
        <fullName evidence="2">Uncharacterized protein</fullName>
    </submittedName>
</protein>
<evidence type="ECO:0000313" key="2">
    <source>
        <dbReference type="EMBL" id="RMX52854.1"/>
    </source>
</evidence>
<keyword evidence="3" id="KW-1185">Reference proteome</keyword>
<dbReference type="AlphaFoldDB" id="A0A3M6UH55"/>
<reference evidence="2 3" key="1">
    <citation type="journal article" date="2018" name="Sci. Rep.">
        <title>Comparative analysis of the Pocillopora damicornis genome highlights role of immune system in coral evolution.</title>
        <authorList>
            <person name="Cunning R."/>
            <person name="Bay R.A."/>
            <person name="Gillette P."/>
            <person name="Baker A.C."/>
            <person name="Traylor-Knowles N."/>
        </authorList>
    </citation>
    <scope>NUCLEOTIDE SEQUENCE [LARGE SCALE GENOMIC DNA]</scope>
    <source>
        <strain evidence="2">RSMAS</strain>
        <tissue evidence="2">Whole animal</tissue>
    </source>
</reference>
<gene>
    <name evidence="2" type="ORF">pdam_00011334</name>
</gene>
<dbReference type="Proteomes" id="UP000275408">
    <property type="component" value="Unassembled WGS sequence"/>
</dbReference>
<evidence type="ECO:0000256" key="1">
    <source>
        <dbReference type="SAM" id="MobiDB-lite"/>
    </source>
</evidence>
<comment type="caution">
    <text evidence="2">The sequence shown here is derived from an EMBL/GenBank/DDBJ whole genome shotgun (WGS) entry which is preliminary data.</text>
</comment>
<feature type="region of interest" description="Disordered" evidence="1">
    <location>
        <begin position="62"/>
        <end position="96"/>
    </location>
</feature>
<name>A0A3M6UH55_POCDA</name>
<accession>A0A3M6UH55</accession>